<proteinExistence type="inferred from homology"/>
<dbReference type="FunFam" id="1.10.10.10:FF:000322">
    <property type="entry name" value="Probable disease resistance protein At1g63360"/>
    <property type="match status" value="1"/>
</dbReference>
<name>A0ABD1V0B9_9LAMI</name>
<evidence type="ECO:0000259" key="7">
    <source>
        <dbReference type="Pfam" id="PF00931"/>
    </source>
</evidence>
<dbReference type="PROSITE" id="PS51450">
    <property type="entry name" value="LRR"/>
    <property type="match status" value="1"/>
</dbReference>
<dbReference type="Pfam" id="PF23247">
    <property type="entry name" value="LRR_RPS2"/>
    <property type="match status" value="1"/>
</dbReference>
<evidence type="ECO:0000256" key="3">
    <source>
        <dbReference type="ARBA" id="ARBA00022737"/>
    </source>
</evidence>
<dbReference type="InterPro" id="IPR002182">
    <property type="entry name" value="NB-ARC"/>
</dbReference>
<feature type="domain" description="Disease resistance protein winged helix" evidence="9">
    <location>
        <begin position="292"/>
        <end position="359"/>
    </location>
</feature>
<keyword evidence="4" id="KW-0547">Nucleotide-binding</keyword>
<dbReference type="AlphaFoldDB" id="A0ABD1V0B9"/>
<dbReference type="InterPro" id="IPR050905">
    <property type="entry name" value="Plant_NBS-LRR"/>
</dbReference>
<dbReference type="Gene3D" id="1.10.8.430">
    <property type="entry name" value="Helical domain of apoptotic protease-activating factors"/>
    <property type="match status" value="1"/>
</dbReference>
<evidence type="ECO:0000259" key="8">
    <source>
        <dbReference type="Pfam" id="PF23247"/>
    </source>
</evidence>
<evidence type="ECO:0000256" key="2">
    <source>
        <dbReference type="ARBA" id="ARBA00022614"/>
    </source>
</evidence>
<evidence type="ECO:0000256" key="6">
    <source>
        <dbReference type="ARBA" id="ARBA00022840"/>
    </source>
</evidence>
<evidence type="ECO:0000259" key="9">
    <source>
        <dbReference type="Pfam" id="PF23559"/>
    </source>
</evidence>
<dbReference type="Pfam" id="PF23559">
    <property type="entry name" value="WHD_DRP"/>
    <property type="match status" value="1"/>
</dbReference>
<dbReference type="Gene3D" id="3.40.50.300">
    <property type="entry name" value="P-loop containing nucleotide triphosphate hydrolases"/>
    <property type="match status" value="1"/>
</dbReference>
<sequence length="873" mass="99557">MTKEVMELVEQSDFPKGLFLEVDESIGQLMLTPPHNGQAFLQNFDDIWASLMDDNILSIGIYGMGGVGKTTVAMHAHDKLLNEPKFSGHVYWITVSQEFSIHKLQSDIAQALKLDFARGSDEKKRAAQLFQTFQKRGSYVLILDDVWEQIDAEKIGIPPRRDGCKLVITSRSKEVCHRMGCQRIIKVNTLSKQEAWELFFKKLGRVELHLEVEEICKKMAKRCGGLPLALVTLAGSMRGVTDIHEWRDASEELKESCMGRADMENEVLPILLYSYDRLRDPKLQRCFLYCSLYPEDYPIEREVLIEIFISEELMDRRLSWRAENDQGHAILNQLERACLLERVWDEYHVKMHDLIRDMALGITKHNRRYMVKAGLHLREIPDVQEWTEDLDKISLMKNSIGEISIGMSPNCPRLSTLILSQNPLKSIPDCFFTQMRGLCTLNLSYTSMQYLPHSISNLENLTTLLLTRCFELKSVPTLEKLRLLKRLDLSYTKIEELPEGVESLTNLKVLNLVGSSLSMIPIGILHSLSLLQRLRLPTHIGVPIEDVLALKQLEDFCGSVNSVCDLNRLITFLQSMMPPSFYSIFLISEFVEPSHLEESRSKLVCFERESLMDSSLGEGKILLPRDIEKLLFSSSGLSGSLADGFQMLNNARYVKKCSVSSEDEIECIIRLSSTEDQQSRGVPFQSLEELFLYWLPNFIGLFMWEGKAAVAPLLPGIFTQLTDLDIVECNKMKKLIPWSFLQTLPNLQKLEVNSCEEIEEIIGDEDDDGSPVINSSAEVTMPRLKKLKLCSLPKLKSICKGMMICDSIENIIIMKCTNLKKVAPLDGQPSPPPSLKEIRVDAKGKEWWESLEWEHPNANNFLQPFVKFTTIVY</sequence>
<organism evidence="10 11">
    <name type="scientific">Forsythia ovata</name>
    <dbReference type="NCBI Taxonomy" id="205694"/>
    <lineage>
        <taxon>Eukaryota</taxon>
        <taxon>Viridiplantae</taxon>
        <taxon>Streptophyta</taxon>
        <taxon>Embryophyta</taxon>
        <taxon>Tracheophyta</taxon>
        <taxon>Spermatophyta</taxon>
        <taxon>Magnoliopsida</taxon>
        <taxon>eudicotyledons</taxon>
        <taxon>Gunneridae</taxon>
        <taxon>Pentapetalae</taxon>
        <taxon>asterids</taxon>
        <taxon>lamiids</taxon>
        <taxon>Lamiales</taxon>
        <taxon>Oleaceae</taxon>
        <taxon>Forsythieae</taxon>
        <taxon>Forsythia</taxon>
    </lineage>
</organism>
<dbReference type="FunFam" id="3.40.50.300:FF:001091">
    <property type="entry name" value="Probable disease resistance protein At1g61300"/>
    <property type="match status" value="1"/>
</dbReference>
<keyword evidence="3" id="KW-0677">Repeat</keyword>
<dbReference type="SMART" id="SM00369">
    <property type="entry name" value="LRR_TYP"/>
    <property type="match status" value="4"/>
</dbReference>
<dbReference type="InterPro" id="IPR057135">
    <property type="entry name" value="At4g27190-like_LRR"/>
</dbReference>
<gene>
    <name evidence="10" type="ORF">Fot_22721</name>
</gene>
<dbReference type="GO" id="GO:0051607">
    <property type="term" value="P:defense response to virus"/>
    <property type="evidence" value="ECO:0007669"/>
    <property type="project" value="UniProtKB-ARBA"/>
</dbReference>
<reference evidence="11" key="1">
    <citation type="submission" date="2024-07" db="EMBL/GenBank/DDBJ databases">
        <title>Two chromosome-level genome assemblies of Korean endemic species Abeliophyllum distichum and Forsythia ovata (Oleaceae).</title>
        <authorList>
            <person name="Jang H."/>
        </authorList>
    </citation>
    <scope>NUCLEOTIDE SEQUENCE [LARGE SCALE GENOMIC DNA]</scope>
</reference>
<evidence type="ECO:0000256" key="5">
    <source>
        <dbReference type="ARBA" id="ARBA00022821"/>
    </source>
</evidence>
<evidence type="ECO:0000256" key="1">
    <source>
        <dbReference type="ARBA" id="ARBA00008894"/>
    </source>
</evidence>
<protein>
    <submittedName>
        <fullName evidence="10">Disease resistance protein</fullName>
    </submittedName>
</protein>
<feature type="domain" description="NB-ARC" evidence="7">
    <location>
        <begin position="43"/>
        <end position="204"/>
    </location>
</feature>
<dbReference type="InterPro" id="IPR058922">
    <property type="entry name" value="WHD_DRP"/>
</dbReference>
<accession>A0ABD1V0B9</accession>
<dbReference type="Gene3D" id="3.80.10.10">
    <property type="entry name" value="Ribonuclease Inhibitor"/>
    <property type="match status" value="2"/>
</dbReference>
<dbReference type="FunFam" id="1.10.8.430:FF:000003">
    <property type="entry name" value="Probable disease resistance protein At5g66910"/>
    <property type="match status" value="1"/>
</dbReference>
<dbReference type="InterPro" id="IPR001611">
    <property type="entry name" value="Leu-rich_rpt"/>
</dbReference>
<dbReference type="Pfam" id="PF00931">
    <property type="entry name" value="NB-ARC"/>
    <property type="match status" value="1"/>
</dbReference>
<evidence type="ECO:0000313" key="11">
    <source>
        <dbReference type="Proteomes" id="UP001604277"/>
    </source>
</evidence>
<evidence type="ECO:0000256" key="4">
    <source>
        <dbReference type="ARBA" id="ARBA00022741"/>
    </source>
</evidence>
<dbReference type="EMBL" id="JBFOLJ010000006">
    <property type="protein sequence ID" value="KAL2530120.1"/>
    <property type="molecule type" value="Genomic_DNA"/>
</dbReference>
<dbReference type="InterPro" id="IPR003591">
    <property type="entry name" value="Leu-rich_rpt_typical-subtyp"/>
</dbReference>
<feature type="domain" description="Disease resistance protein At4g27190-like leucine-rich repeats" evidence="8">
    <location>
        <begin position="717"/>
        <end position="824"/>
    </location>
</feature>
<dbReference type="SUPFAM" id="SSF52058">
    <property type="entry name" value="L domain-like"/>
    <property type="match status" value="1"/>
</dbReference>
<dbReference type="SUPFAM" id="SSF52540">
    <property type="entry name" value="P-loop containing nucleoside triphosphate hydrolases"/>
    <property type="match status" value="1"/>
</dbReference>
<evidence type="ECO:0000313" key="10">
    <source>
        <dbReference type="EMBL" id="KAL2530120.1"/>
    </source>
</evidence>
<keyword evidence="5" id="KW-0611">Plant defense</keyword>
<dbReference type="InterPro" id="IPR027417">
    <property type="entry name" value="P-loop_NTPase"/>
</dbReference>
<keyword evidence="2" id="KW-0433">Leucine-rich repeat</keyword>
<dbReference type="PRINTS" id="PR00364">
    <property type="entry name" value="DISEASERSIST"/>
</dbReference>
<keyword evidence="6" id="KW-0067">ATP-binding</keyword>
<dbReference type="InterPro" id="IPR042197">
    <property type="entry name" value="Apaf_helical"/>
</dbReference>
<dbReference type="Pfam" id="PF13855">
    <property type="entry name" value="LRR_8"/>
    <property type="match status" value="1"/>
</dbReference>
<dbReference type="Proteomes" id="UP001604277">
    <property type="component" value="Unassembled WGS sequence"/>
</dbReference>
<dbReference type="PANTHER" id="PTHR33463:SF187">
    <property type="entry name" value="AND NB-ARC DOMAIN DISEASE RESISTANCE PROTEIN, PUTATIVE-RELATED"/>
    <property type="match status" value="1"/>
</dbReference>
<dbReference type="Gene3D" id="1.10.10.10">
    <property type="entry name" value="Winged helix-like DNA-binding domain superfamily/Winged helix DNA-binding domain"/>
    <property type="match status" value="1"/>
</dbReference>
<dbReference type="GO" id="GO:0005524">
    <property type="term" value="F:ATP binding"/>
    <property type="evidence" value="ECO:0007669"/>
    <property type="project" value="UniProtKB-KW"/>
</dbReference>
<keyword evidence="11" id="KW-1185">Reference proteome</keyword>
<comment type="similarity">
    <text evidence="1">Belongs to the disease resistance NB-LRR family.</text>
</comment>
<dbReference type="InterPro" id="IPR032675">
    <property type="entry name" value="LRR_dom_sf"/>
</dbReference>
<dbReference type="PANTHER" id="PTHR33463">
    <property type="entry name" value="NB-ARC DOMAIN-CONTAINING PROTEIN-RELATED"/>
    <property type="match status" value="1"/>
</dbReference>
<comment type="caution">
    <text evidence="10">The sequence shown here is derived from an EMBL/GenBank/DDBJ whole genome shotgun (WGS) entry which is preliminary data.</text>
</comment>
<dbReference type="InterPro" id="IPR036388">
    <property type="entry name" value="WH-like_DNA-bd_sf"/>
</dbReference>